<dbReference type="Pfam" id="PF00672">
    <property type="entry name" value="HAMP"/>
    <property type="match status" value="1"/>
</dbReference>
<keyword evidence="5" id="KW-0597">Phosphoprotein</keyword>
<dbReference type="PROSITE" id="PS50109">
    <property type="entry name" value="HIS_KIN"/>
    <property type="match status" value="1"/>
</dbReference>
<dbReference type="CDD" id="cd06225">
    <property type="entry name" value="HAMP"/>
    <property type="match status" value="1"/>
</dbReference>
<dbReference type="Pfam" id="PF02518">
    <property type="entry name" value="HATPase_c"/>
    <property type="match status" value="1"/>
</dbReference>
<dbReference type="Gene3D" id="3.30.565.10">
    <property type="entry name" value="Histidine kinase-like ATPase, C-terminal domain"/>
    <property type="match status" value="1"/>
</dbReference>
<sequence>MPQAIRFLIPQKLKYRLFAAFVFLILLPFCALNLYNYQRIELLVQQKISQQSHYQLEQMYRTLEEQISVAFKTLIFLQQDSTVKTVLSHPEQRNPLENKRMIESIFNNLNNSFFLYNPSVYFTLLDLNENVYTSYSPRAVLDYRSLRDNPGFARDSMNGGSYRWVPNDENYVLRDISTSPYLLSVYAYLEDAQKTPYGLARISIDYSSWFQSAQKQSALQQEYFLVTSAGDTISRSAQDSRLSHSVLSRISDRPEQKYFIDKPSNSLINYIYVESLDWYIVNRIPLSVLFIEIEDLKRQYFLTFFLLMGVFLVMTFLISATITRPLSHLQNKMKAVVQKNLKIRLPEHKFSGEILDLTRTFNTMLDDTNELIRRLKAEERQKEAVHFQMLLAQTNPHFLLNTLNTIKWISIRHRNEEITNITLSLGKLLEASLNTDKDLIHLQDEMELVQAYVHIQQVRYRDKFEVTYDYEDTVRYALVPKLSLQPLVENAIIHGLSPRPGSGRIQIRVYQETPDQLTVEIADNGVGMEKAQAAKGARRRPGIGLGNIRERLRLLFKEKGAMEICSSDQGATVRLSFPLLLSPPYAHEPWNQAQGHS</sequence>
<protein>
    <recommendedName>
        <fullName evidence="3">histidine kinase</fullName>
        <ecNumber evidence="3">2.7.13.3</ecNumber>
    </recommendedName>
</protein>
<keyword evidence="4" id="KW-1003">Cell membrane</keyword>
<dbReference type="Gene3D" id="6.10.340.10">
    <property type="match status" value="1"/>
</dbReference>
<dbReference type="SMART" id="SM00304">
    <property type="entry name" value="HAMP"/>
    <property type="match status" value="1"/>
</dbReference>
<dbReference type="OrthoDB" id="2638092at2"/>
<keyword evidence="6" id="KW-0808">Transferase</keyword>
<dbReference type="GO" id="GO:0005886">
    <property type="term" value="C:plasma membrane"/>
    <property type="evidence" value="ECO:0007669"/>
    <property type="project" value="UniProtKB-SubCell"/>
</dbReference>
<evidence type="ECO:0000256" key="12">
    <source>
        <dbReference type="SAM" id="Phobius"/>
    </source>
</evidence>
<evidence type="ECO:0000256" key="1">
    <source>
        <dbReference type="ARBA" id="ARBA00000085"/>
    </source>
</evidence>
<comment type="subcellular location">
    <subcellularLocation>
        <location evidence="2">Cell membrane</location>
        <topology evidence="2">Multi-pass membrane protein</topology>
    </subcellularLocation>
</comment>
<evidence type="ECO:0000256" key="10">
    <source>
        <dbReference type="ARBA" id="ARBA00023012"/>
    </source>
</evidence>
<dbReference type="InterPro" id="IPR036890">
    <property type="entry name" value="HATPase_C_sf"/>
</dbReference>
<dbReference type="SUPFAM" id="SSF55874">
    <property type="entry name" value="ATPase domain of HSP90 chaperone/DNA topoisomerase II/histidine kinase"/>
    <property type="match status" value="1"/>
</dbReference>
<dbReference type="InterPro" id="IPR003660">
    <property type="entry name" value="HAMP_dom"/>
</dbReference>
<dbReference type="GO" id="GO:0005524">
    <property type="term" value="F:ATP binding"/>
    <property type="evidence" value="ECO:0007669"/>
    <property type="project" value="UniProtKB-KW"/>
</dbReference>
<evidence type="ECO:0000259" key="14">
    <source>
        <dbReference type="PROSITE" id="PS50885"/>
    </source>
</evidence>
<dbReference type="SUPFAM" id="SSF158472">
    <property type="entry name" value="HAMP domain-like"/>
    <property type="match status" value="1"/>
</dbReference>
<dbReference type="AlphaFoldDB" id="A0A5D0CMC1"/>
<accession>A0A5D0CMC1</accession>
<evidence type="ECO:0000256" key="8">
    <source>
        <dbReference type="ARBA" id="ARBA00022777"/>
    </source>
</evidence>
<keyword evidence="11 12" id="KW-0472">Membrane</keyword>
<evidence type="ECO:0000256" key="3">
    <source>
        <dbReference type="ARBA" id="ARBA00012438"/>
    </source>
</evidence>
<proteinExistence type="predicted"/>
<dbReference type="InterPro" id="IPR010559">
    <property type="entry name" value="Sig_transdc_His_kin_internal"/>
</dbReference>
<feature type="transmembrane region" description="Helical" evidence="12">
    <location>
        <begin position="300"/>
        <end position="323"/>
    </location>
</feature>
<evidence type="ECO:0000313" key="16">
    <source>
        <dbReference type="Proteomes" id="UP000325218"/>
    </source>
</evidence>
<keyword evidence="12" id="KW-1133">Transmembrane helix</keyword>
<keyword evidence="12" id="KW-0812">Transmembrane</keyword>
<keyword evidence="8" id="KW-0418">Kinase</keyword>
<dbReference type="InterPro" id="IPR005467">
    <property type="entry name" value="His_kinase_dom"/>
</dbReference>
<evidence type="ECO:0000256" key="7">
    <source>
        <dbReference type="ARBA" id="ARBA00022741"/>
    </source>
</evidence>
<evidence type="ECO:0000256" key="9">
    <source>
        <dbReference type="ARBA" id="ARBA00022840"/>
    </source>
</evidence>
<organism evidence="15 16">
    <name type="scientific">Paenibacillus faecis</name>
    <dbReference type="NCBI Taxonomy" id="862114"/>
    <lineage>
        <taxon>Bacteria</taxon>
        <taxon>Bacillati</taxon>
        <taxon>Bacillota</taxon>
        <taxon>Bacilli</taxon>
        <taxon>Bacillales</taxon>
        <taxon>Paenibacillaceae</taxon>
        <taxon>Paenibacillus</taxon>
    </lineage>
</organism>
<dbReference type="PANTHER" id="PTHR34220">
    <property type="entry name" value="SENSOR HISTIDINE KINASE YPDA"/>
    <property type="match status" value="1"/>
</dbReference>
<keyword evidence="16" id="KW-1185">Reference proteome</keyword>
<evidence type="ECO:0000256" key="2">
    <source>
        <dbReference type="ARBA" id="ARBA00004651"/>
    </source>
</evidence>
<dbReference type="PANTHER" id="PTHR34220:SF7">
    <property type="entry name" value="SENSOR HISTIDINE KINASE YPDA"/>
    <property type="match status" value="1"/>
</dbReference>
<dbReference type="Pfam" id="PF06580">
    <property type="entry name" value="His_kinase"/>
    <property type="match status" value="1"/>
</dbReference>
<comment type="caution">
    <text evidence="15">The sequence shown here is derived from an EMBL/GenBank/DDBJ whole genome shotgun (WGS) entry which is preliminary data.</text>
</comment>
<dbReference type="RefSeq" id="WP_148454725.1">
    <property type="nucleotide sequence ID" value="NZ_VSDO01000004.1"/>
</dbReference>
<dbReference type="EC" id="2.7.13.3" evidence="3"/>
<reference evidence="15 16" key="1">
    <citation type="submission" date="2019-08" db="EMBL/GenBank/DDBJ databases">
        <title>Genome sequencing of Paenibacillus faecis DSM 23593(T).</title>
        <authorList>
            <person name="Kook J.-K."/>
            <person name="Park S.-N."/>
            <person name="Lim Y.K."/>
        </authorList>
    </citation>
    <scope>NUCLEOTIDE SEQUENCE [LARGE SCALE GENOMIC DNA]</scope>
    <source>
        <strain evidence="15 16">DSM 23593</strain>
    </source>
</reference>
<evidence type="ECO:0000259" key="13">
    <source>
        <dbReference type="PROSITE" id="PS50109"/>
    </source>
</evidence>
<name>A0A5D0CMC1_9BACL</name>
<dbReference type="EMBL" id="VSDO01000004">
    <property type="protein sequence ID" value="TYA11169.1"/>
    <property type="molecule type" value="Genomic_DNA"/>
</dbReference>
<keyword evidence="9" id="KW-0067">ATP-binding</keyword>
<feature type="domain" description="HAMP" evidence="14">
    <location>
        <begin position="320"/>
        <end position="373"/>
    </location>
</feature>
<feature type="domain" description="Histidine kinase" evidence="13">
    <location>
        <begin position="484"/>
        <end position="581"/>
    </location>
</feature>
<keyword evidence="10" id="KW-0902">Two-component regulatory system</keyword>
<dbReference type="InterPro" id="IPR050640">
    <property type="entry name" value="Bact_2-comp_sensor_kinase"/>
</dbReference>
<evidence type="ECO:0000256" key="5">
    <source>
        <dbReference type="ARBA" id="ARBA00022553"/>
    </source>
</evidence>
<dbReference type="GO" id="GO:0000155">
    <property type="term" value="F:phosphorelay sensor kinase activity"/>
    <property type="evidence" value="ECO:0007669"/>
    <property type="project" value="InterPro"/>
</dbReference>
<evidence type="ECO:0000256" key="6">
    <source>
        <dbReference type="ARBA" id="ARBA00022679"/>
    </source>
</evidence>
<keyword evidence="7" id="KW-0547">Nucleotide-binding</keyword>
<comment type="catalytic activity">
    <reaction evidence="1">
        <text>ATP + protein L-histidine = ADP + protein N-phospho-L-histidine.</text>
        <dbReference type="EC" id="2.7.13.3"/>
    </reaction>
</comment>
<gene>
    <name evidence="15" type="ORF">FRY98_18405</name>
</gene>
<dbReference type="InterPro" id="IPR003594">
    <property type="entry name" value="HATPase_dom"/>
</dbReference>
<evidence type="ECO:0000256" key="4">
    <source>
        <dbReference type="ARBA" id="ARBA00022475"/>
    </source>
</evidence>
<dbReference type="PROSITE" id="PS50885">
    <property type="entry name" value="HAMP"/>
    <property type="match status" value="1"/>
</dbReference>
<dbReference type="Proteomes" id="UP000325218">
    <property type="component" value="Unassembled WGS sequence"/>
</dbReference>
<evidence type="ECO:0000256" key="11">
    <source>
        <dbReference type="ARBA" id="ARBA00023136"/>
    </source>
</evidence>
<evidence type="ECO:0000313" key="15">
    <source>
        <dbReference type="EMBL" id="TYA11169.1"/>
    </source>
</evidence>